<evidence type="ECO:0000313" key="3">
    <source>
        <dbReference type="Proteomes" id="UP000030392"/>
    </source>
</evidence>
<feature type="transmembrane region" description="Helical" evidence="1">
    <location>
        <begin position="73"/>
        <end position="93"/>
    </location>
</feature>
<accession>A0A0A2C616</accession>
<dbReference type="AlphaFoldDB" id="A0A0A2C616"/>
<protein>
    <submittedName>
        <fullName evidence="2">Putative membrane protein</fullName>
    </submittedName>
</protein>
<keyword evidence="1" id="KW-1133">Transmembrane helix</keyword>
<name>A0A0A2C616_PROMR</name>
<feature type="transmembrane region" description="Helical" evidence="1">
    <location>
        <begin position="26"/>
        <end position="44"/>
    </location>
</feature>
<evidence type="ECO:0000256" key="1">
    <source>
        <dbReference type="SAM" id="Phobius"/>
    </source>
</evidence>
<dbReference type="Proteomes" id="UP000030392">
    <property type="component" value="Unassembled WGS sequence"/>
</dbReference>
<evidence type="ECO:0000313" key="2">
    <source>
        <dbReference type="EMBL" id="KGG20039.1"/>
    </source>
</evidence>
<sequence>MDDTNVPNIDEFISDYQQIKPIEDPIFWLSCGAFICLMSGLIFADIMKSKLNKWATYKISPVPLEDPRTISSWFSFFTGLTIIFVSALSIINFSIIKSLIFSSIISILFGISMWKAIKDLLIQVKAGTVKEIDDFF</sequence>
<organism evidence="2 3">
    <name type="scientific">Prochlorococcus marinus str. PAC1</name>
    <dbReference type="NCBI Taxonomy" id="59924"/>
    <lineage>
        <taxon>Bacteria</taxon>
        <taxon>Bacillati</taxon>
        <taxon>Cyanobacteriota</taxon>
        <taxon>Cyanophyceae</taxon>
        <taxon>Synechococcales</taxon>
        <taxon>Prochlorococcaceae</taxon>
        <taxon>Prochlorococcus</taxon>
    </lineage>
</organism>
<comment type="caution">
    <text evidence="2">The sequence shown here is derived from an EMBL/GenBank/DDBJ whole genome shotgun (WGS) entry which is preliminary data.</text>
</comment>
<proteinExistence type="predicted"/>
<feature type="transmembrane region" description="Helical" evidence="1">
    <location>
        <begin position="99"/>
        <end position="117"/>
    </location>
</feature>
<reference evidence="3" key="1">
    <citation type="journal article" date="2014" name="Sci. Data">
        <title>Genomes of diverse isolates of the marine cyanobacterium Prochlorococcus.</title>
        <authorList>
            <person name="Biller S."/>
            <person name="Berube P."/>
            <person name="Thompson J."/>
            <person name="Kelly L."/>
            <person name="Roggensack S."/>
            <person name="Awad L."/>
            <person name="Roache-Johnson K."/>
            <person name="Ding H."/>
            <person name="Giovannoni S.J."/>
            <person name="Moore L.R."/>
            <person name="Chisholm S.W."/>
        </authorList>
    </citation>
    <scope>NUCLEOTIDE SEQUENCE [LARGE SCALE GENOMIC DNA]</scope>
    <source>
        <strain evidence="3">PAC1</strain>
    </source>
</reference>
<keyword evidence="1" id="KW-0472">Membrane</keyword>
<keyword evidence="1" id="KW-0812">Transmembrane</keyword>
<gene>
    <name evidence="2" type="ORF">EV03_1503</name>
</gene>
<dbReference type="EMBL" id="JNAX01000014">
    <property type="protein sequence ID" value="KGG20039.1"/>
    <property type="molecule type" value="Genomic_DNA"/>
</dbReference>